<dbReference type="InterPro" id="IPR036574">
    <property type="entry name" value="Scorpion_toxin-like_sf"/>
</dbReference>
<protein>
    <recommendedName>
        <fullName evidence="3">Knottins-like domain-containing protein</fullName>
    </recommendedName>
</protein>
<dbReference type="Gene3D" id="3.30.30.10">
    <property type="entry name" value="Knottin, scorpion toxin-like"/>
    <property type="match status" value="1"/>
</dbReference>
<keyword evidence="5" id="KW-1185">Reference proteome</keyword>
<dbReference type="InterPro" id="IPR003614">
    <property type="entry name" value="Knottins"/>
</dbReference>
<dbReference type="Proteomes" id="UP001497457">
    <property type="component" value="Chromosome 10rd"/>
</dbReference>
<organism evidence="4 5">
    <name type="scientific">Urochloa decumbens</name>
    <dbReference type="NCBI Taxonomy" id="240449"/>
    <lineage>
        <taxon>Eukaryota</taxon>
        <taxon>Viridiplantae</taxon>
        <taxon>Streptophyta</taxon>
        <taxon>Embryophyta</taxon>
        <taxon>Tracheophyta</taxon>
        <taxon>Spermatophyta</taxon>
        <taxon>Magnoliopsida</taxon>
        <taxon>Liliopsida</taxon>
        <taxon>Poales</taxon>
        <taxon>Poaceae</taxon>
        <taxon>PACMAD clade</taxon>
        <taxon>Panicoideae</taxon>
        <taxon>Panicodae</taxon>
        <taxon>Paniceae</taxon>
        <taxon>Melinidinae</taxon>
        <taxon>Urochloa</taxon>
    </lineage>
</organism>
<gene>
    <name evidence="4" type="ORF">URODEC1_LOCUS5326</name>
</gene>
<evidence type="ECO:0000313" key="5">
    <source>
        <dbReference type="Proteomes" id="UP001497457"/>
    </source>
</evidence>
<evidence type="ECO:0000313" key="4">
    <source>
        <dbReference type="EMBL" id="CAL4894301.1"/>
    </source>
</evidence>
<keyword evidence="1" id="KW-1015">Disulfide bond</keyword>
<name>A0ABC8VNR3_9POAL</name>
<feature type="signal peptide" evidence="2">
    <location>
        <begin position="1"/>
        <end position="30"/>
    </location>
</feature>
<proteinExistence type="predicted"/>
<evidence type="ECO:0000256" key="1">
    <source>
        <dbReference type="ARBA" id="ARBA00023157"/>
    </source>
</evidence>
<feature type="domain" description="Knottins-like" evidence="3">
    <location>
        <begin position="33"/>
        <end position="81"/>
    </location>
</feature>
<accession>A0ABC8VNR3</accession>
<dbReference type="PANTHER" id="PTHR33147:SF39">
    <property type="entry name" value="DRO1 PROTEIN-RELATED"/>
    <property type="match status" value="1"/>
</dbReference>
<sequence length="99" mass="10947">MATPRRTSFASAAVLLIVVTMATEIMHVQADNYCYSLSKTYQGWCTDTRSCSRACSVESFDNYGGKCRGFLPARCWCYFNCKVAAENGHATTMGPVVHE</sequence>
<reference evidence="4" key="1">
    <citation type="submission" date="2024-10" db="EMBL/GenBank/DDBJ databases">
        <authorList>
            <person name="Ryan C."/>
        </authorList>
    </citation>
    <scope>NUCLEOTIDE SEQUENCE [LARGE SCALE GENOMIC DNA]</scope>
</reference>
<feature type="chain" id="PRO_5044884325" description="Knottins-like domain-containing protein" evidence="2">
    <location>
        <begin position="31"/>
        <end position="99"/>
    </location>
</feature>
<dbReference type="EMBL" id="OZ075120">
    <property type="protein sequence ID" value="CAL4894301.1"/>
    <property type="molecule type" value="Genomic_DNA"/>
</dbReference>
<dbReference type="SUPFAM" id="SSF57095">
    <property type="entry name" value="Scorpion toxin-like"/>
    <property type="match status" value="1"/>
</dbReference>
<dbReference type="AlphaFoldDB" id="A0ABC8VNR3"/>
<evidence type="ECO:0000259" key="3">
    <source>
        <dbReference type="Pfam" id="PF00304"/>
    </source>
</evidence>
<keyword evidence="2" id="KW-0732">Signal</keyword>
<evidence type="ECO:0000256" key="2">
    <source>
        <dbReference type="SAM" id="SignalP"/>
    </source>
</evidence>
<dbReference type="Pfam" id="PF00304">
    <property type="entry name" value="Gamma-thionin"/>
    <property type="match status" value="1"/>
</dbReference>
<dbReference type="PANTHER" id="PTHR33147">
    <property type="entry name" value="DEFENSIN-LIKE PROTEIN 1"/>
    <property type="match status" value="1"/>
</dbReference>